<dbReference type="EMBL" id="JAEPRC010001149">
    <property type="protein sequence ID" value="KAG2189854.1"/>
    <property type="molecule type" value="Genomic_DNA"/>
</dbReference>
<feature type="chain" id="PRO_5034447437" evidence="3">
    <location>
        <begin position="21"/>
        <end position="408"/>
    </location>
</feature>
<proteinExistence type="predicted"/>
<dbReference type="GO" id="GO:0016788">
    <property type="term" value="F:hydrolase activity, acting on ester bonds"/>
    <property type="evidence" value="ECO:0007669"/>
    <property type="project" value="InterPro"/>
</dbReference>
<dbReference type="Pfam" id="PF00657">
    <property type="entry name" value="Lipase_GDSL"/>
    <property type="match status" value="1"/>
</dbReference>
<gene>
    <name evidence="4" type="ORF">INT46_000457</name>
</gene>
<name>A0A8H7QBH4_9FUNG</name>
<sequence length="408" mass="46416">MIVLITSIVFILQLSFAAMAAENIKNLVVFGDSNSDVGNSQRWSDGPLWSEYLAVGWNASLYSFAYSGSVCDTGIYNSIAKEDRVPSLRDQLEAYYSLNLNLKPEETVYAFWFGVQDVYEMSKRHGRQEPDYKEITDCIGQQLRASRKVFLSDRYLVLNVPPLGQMPYFQDTQVASNRSQAAADINRILEKDVGNLNKHHHALEMDYVDIHSLISDISVDPTVFDFKNPNASYLDTCFENTQCKLKEKDYIWWDKTHFTTAFHKSIAKSILEAGSYSPKVTLTKEIEKQLTDAKTKFHSDIYAAPPFKGIVDEKVKQYDIEKSQPTEPQQPPLEDDTSDFETKDATLIPSKENGHAFIGLFIFVLVIGGIIVWIKYPNFSLFAWARNICNSGSRDRGKFTPVRNEEEV</sequence>
<dbReference type="InterPro" id="IPR036514">
    <property type="entry name" value="SGNH_hydro_sf"/>
</dbReference>
<evidence type="ECO:0000256" key="1">
    <source>
        <dbReference type="ARBA" id="ARBA00022729"/>
    </source>
</evidence>
<evidence type="ECO:0000256" key="3">
    <source>
        <dbReference type="SAM" id="SignalP"/>
    </source>
</evidence>
<dbReference type="InterPro" id="IPR050592">
    <property type="entry name" value="GDSL_lipolytic_enzyme"/>
</dbReference>
<evidence type="ECO:0000313" key="4">
    <source>
        <dbReference type="EMBL" id="KAG2189854.1"/>
    </source>
</evidence>
<dbReference type="AlphaFoldDB" id="A0A8H7QBH4"/>
<comment type="caution">
    <text evidence="4">The sequence shown here is derived from an EMBL/GenBank/DDBJ whole genome shotgun (WGS) entry which is preliminary data.</text>
</comment>
<dbReference type="Gene3D" id="3.40.50.1110">
    <property type="entry name" value="SGNH hydrolase"/>
    <property type="match status" value="1"/>
</dbReference>
<dbReference type="Proteomes" id="UP000650833">
    <property type="component" value="Unassembled WGS sequence"/>
</dbReference>
<dbReference type="InterPro" id="IPR001087">
    <property type="entry name" value="GDSL"/>
</dbReference>
<keyword evidence="1 3" id="KW-0732">Signal</keyword>
<evidence type="ECO:0000313" key="5">
    <source>
        <dbReference type="Proteomes" id="UP000650833"/>
    </source>
</evidence>
<dbReference type="OrthoDB" id="1600564at2759"/>
<feature type="signal peptide" evidence="3">
    <location>
        <begin position="1"/>
        <end position="20"/>
    </location>
</feature>
<keyword evidence="2" id="KW-0812">Transmembrane</keyword>
<protein>
    <submittedName>
        <fullName evidence="4">Uncharacterized protein</fullName>
    </submittedName>
</protein>
<keyword evidence="5" id="KW-1185">Reference proteome</keyword>
<keyword evidence="2" id="KW-0472">Membrane</keyword>
<organism evidence="4 5">
    <name type="scientific">Mucor plumbeus</name>
    <dbReference type="NCBI Taxonomy" id="97098"/>
    <lineage>
        <taxon>Eukaryota</taxon>
        <taxon>Fungi</taxon>
        <taxon>Fungi incertae sedis</taxon>
        <taxon>Mucoromycota</taxon>
        <taxon>Mucoromycotina</taxon>
        <taxon>Mucoromycetes</taxon>
        <taxon>Mucorales</taxon>
        <taxon>Mucorineae</taxon>
        <taxon>Mucoraceae</taxon>
        <taxon>Mucor</taxon>
    </lineage>
</organism>
<dbReference type="SUPFAM" id="SSF52266">
    <property type="entry name" value="SGNH hydrolase"/>
    <property type="match status" value="1"/>
</dbReference>
<evidence type="ECO:0000256" key="2">
    <source>
        <dbReference type="SAM" id="Phobius"/>
    </source>
</evidence>
<feature type="transmembrane region" description="Helical" evidence="2">
    <location>
        <begin position="356"/>
        <end position="376"/>
    </location>
</feature>
<dbReference type="CDD" id="cd01846">
    <property type="entry name" value="fatty_acyltransferase_like"/>
    <property type="match status" value="1"/>
</dbReference>
<accession>A0A8H7QBH4</accession>
<reference evidence="4" key="1">
    <citation type="submission" date="2020-12" db="EMBL/GenBank/DDBJ databases">
        <title>Metabolic potential, ecology and presence of endohyphal bacteria is reflected in genomic diversity of Mucoromycotina.</title>
        <authorList>
            <person name="Muszewska A."/>
            <person name="Okrasinska A."/>
            <person name="Steczkiewicz K."/>
            <person name="Drgas O."/>
            <person name="Orlowska M."/>
            <person name="Perlinska-Lenart U."/>
            <person name="Aleksandrzak-Piekarczyk T."/>
            <person name="Szatraj K."/>
            <person name="Zielenkiewicz U."/>
            <person name="Pilsyk S."/>
            <person name="Malc E."/>
            <person name="Mieczkowski P."/>
            <person name="Kruszewska J.S."/>
            <person name="Biernat P."/>
            <person name="Pawlowska J."/>
        </authorList>
    </citation>
    <scope>NUCLEOTIDE SEQUENCE</scope>
    <source>
        <strain evidence="4">CBS 226.32</strain>
    </source>
</reference>
<dbReference type="PANTHER" id="PTHR45642">
    <property type="entry name" value="GDSL ESTERASE/LIPASE EXL3"/>
    <property type="match status" value="1"/>
</dbReference>
<dbReference type="PANTHER" id="PTHR45642:SF139">
    <property type="entry name" value="SGNH HYDROLASE-TYPE ESTERASE DOMAIN-CONTAINING PROTEIN"/>
    <property type="match status" value="1"/>
</dbReference>
<keyword evidence="2" id="KW-1133">Transmembrane helix</keyword>